<dbReference type="InterPro" id="IPR001611">
    <property type="entry name" value="Leu-rich_rpt"/>
</dbReference>
<dbReference type="SUPFAM" id="SSF52047">
    <property type="entry name" value="RNI-like"/>
    <property type="match status" value="1"/>
</dbReference>
<dbReference type="EMBL" id="GL983849">
    <property type="protein sequence ID" value="EGR31545.1"/>
    <property type="molecule type" value="Genomic_DNA"/>
</dbReference>
<dbReference type="SMART" id="SM00369">
    <property type="entry name" value="LRR_TYP"/>
    <property type="match status" value="2"/>
</dbReference>
<evidence type="ECO:0000256" key="2">
    <source>
        <dbReference type="ARBA" id="ARBA00022737"/>
    </source>
</evidence>
<sequence>MQKLKSFSNFSKIQKYILIKIKDLSLNYIEEIENLELPQLEQLYLQGNKIDLLPLFKNVPRLRILDISNNEIKDLNALLIDKSLNYLESINCSYNQLPAQYLEDLCLIIQSMPNLLQLQCTGNEITLNNIYKSAILTAKSQKNQMDQKYQIICWIKYKQKQNLYNFFIIQIKKKKNLKKTKNFEKAAEDTNKDFLQRLKQENEAKLSVKKLLKDQIDLVEEIFQKYQAKTQKEQLDFLECIAIIEKRFRQGNKLNLDDDVINLWKLRIKQNDENLKNKAQLAKQIEDNQRQLLLQKEIDGLTLRQKLYKIALEDPDLWRDLKTKEIQQIYKEEKEKQLNNINQINDKSMVNYTQYQQDQVQSIQNNLKNHIQMINDYSNYDNSNNQNLIQNNNYISNLNIKDSNIIQKSILKPYQLQDQEQNKLQDQEQEQIMLINQKRFMIVTIATQKNKNKIQFLTLKTFKNYISFLKNKNLYKQIYIQEFKYIYLIYFKKQIIIKIYIYIYIYISLLILSIIQIIQIKFLKKKKYQQKQKMDKHKPLGHQFAKKDLLQTKPKITNKYTNVKKTINSGVTVRDVDVKSDRFIAKKKSENFGRIKPSFLSELLQQDKNTESVYELVDNNSKQNYENDNQSITSIYNAEQNVDLNNQQPDFLILDIRDICEYEKYKIKESLPYPLIMIKQDKQIPQLHKYVIFFLLFYLNNNRKMLIINIQFCMEQTRNKESWLDNYFSKKDLIIFIFQLKVLKILHKSFLI</sequence>
<keyword evidence="6" id="KW-1185">Reference proteome</keyword>
<dbReference type="eggNOG" id="ENOG502RT1T">
    <property type="taxonomic scope" value="Eukaryota"/>
</dbReference>
<dbReference type="AlphaFoldDB" id="G0QTB0"/>
<keyword evidence="4" id="KW-0472">Membrane</keyword>
<evidence type="ECO:0000256" key="3">
    <source>
        <dbReference type="SAM" id="Coils"/>
    </source>
</evidence>
<dbReference type="RefSeq" id="XP_004035031.1">
    <property type="nucleotide sequence ID" value="XM_004034983.1"/>
</dbReference>
<dbReference type="InterPro" id="IPR003591">
    <property type="entry name" value="Leu-rich_rpt_typical-subtyp"/>
</dbReference>
<organism evidence="5 6">
    <name type="scientific">Ichthyophthirius multifiliis</name>
    <name type="common">White spot disease agent</name>
    <name type="synonym">Ich</name>
    <dbReference type="NCBI Taxonomy" id="5932"/>
    <lineage>
        <taxon>Eukaryota</taxon>
        <taxon>Sar</taxon>
        <taxon>Alveolata</taxon>
        <taxon>Ciliophora</taxon>
        <taxon>Intramacronucleata</taxon>
        <taxon>Oligohymenophorea</taxon>
        <taxon>Hymenostomatida</taxon>
        <taxon>Ophryoglenina</taxon>
        <taxon>Ichthyophthirius</taxon>
    </lineage>
</organism>
<keyword evidence="4" id="KW-0812">Transmembrane</keyword>
<evidence type="ECO:0000313" key="5">
    <source>
        <dbReference type="EMBL" id="EGR31545.1"/>
    </source>
</evidence>
<keyword evidence="2" id="KW-0677">Repeat</keyword>
<dbReference type="GeneID" id="14907698"/>
<dbReference type="PROSITE" id="PS51450">
    <property type="entry name" value="LRR"/>
    <property type="match status" value="1"/>
</dbReference>
<dbReference type="InParanoid" id="G0QTB0"/>
<dbReference type="Proteomes" id="UP000008983">
    <property type="component" value="Unassembled WGS sequence"/>
</dbReference>
<dbReference type="PANTHER" id="PTHR24366:SF96">
    <property type="entry name" value="LEUCINE RICH REPEAT CONTAINING 53"/>
    <property type="match status" value="1"/>
</dbReference>
<evidence type="ECO:0000313" key="6">
    <source>
        <dbReference type="Proteomes" id="UP000008983"/>
    </source>
</evidence>
<dbReference type="OrthoDB" id="70250at2759"/>
<gene>
    <name evidence="5" type="ORF">IMG5_107650</name>
</gene>
<name>G0QTB0_ICHMU</name>
<evidence type="ECO:0000256" key="4">
    <source>
        <dbReference type="SAM" id="Phobius"/>
    </source>
</evidence>
<keyword evidence="3" id="KW-0175">Coiled coil</keyword>
<dbReference type="PANTHER" id="PTHR24366">
    <property type="entry name" value="IG(IMMUNOGLOBULIN) AND LRR(LEUCINE RICH REPEAT) DOMAINS"/>
    <property type="match status" value="1"/>
</dbReference>
<evidence type="ECO:0000256" key="1">
    <source>
        <dbReference type="ARBA" id="ARBA00022614"/>
    </source>
</evidence>
<keyword evidence="1" id="KW-0433">Leucine-rich repeat</keyword>
<dbReference type="Gene3D" id="3.80.10.10">
    <property type="entry name" value="Ribonuclease Inhibitor"/>
    <property type="match status" value="1"/>
</dbReference>
<feature type="coiled-coil region" evidence="3">
    <location>
        <begin position="195"/>
        <end position="229"/>
    </location>
</feature>
<proteinExistence type="predicted"/>
<accession>G0QTB0</accession>
<protein>
    <submittedName>
        <fullName evidence="5">Uncharacterized protein</fullName>
    </submittedName>
</protein>
<reference evidence="5 6" key="1">
    <citation type="submission" date="2011-07" db="EMBL/GenBank/DDBJ databases">
        <authorList>
            <person name="Coyne R."/>
            <person name="Brami D."/>
            <person name="Johnson J."/>
            <person name="Hostetler J."/>
            <person name="Hannick L."/>
            <person name="Clark T."/>
            <person name="Cassidy-Hanley D."/>
            <person name="Inman J."/>
        </authorList>
    </citation>
    <scope>NUCLEOTIDE SEQUENCE [LARGE SCALE GENOMIC DNA]</scope>
    <source>
        <strain evidence="5 6">G5</strain>
    </source>
</reference>
<keyword evidence="4" id="KW-1133">Transmembrane helix</keyword>
<feature type="transmembrane region" description="Helical" evidence="4">
    <location>
        <begin position="499"/>
        <end position="523"/>
    </location>
</feature>
<dbReference type="InterPro" id="IPR032675">
    <property type="entry name" value="LRR_dom_sf"/>
</dbReference>